<keyword evidence="12" id="KW-1185">Reference proteome</keyword>
<proteinExistence type="inferred from homology"/>
<evidence type="ECO:0000256" key="9">
    <source>
        <dbReference type="HAMAP-Rule" id="MF_00135"/>
    </source>
</evidence>
<evidence type="ECO:0000313" key="12">
    <source>
        <dbReference type="Proteomes" id="UP000011547"/>
    </source>
</evidence>
<dbReference type="PANTHER" id="PTHR42894">
    <property type="entry name" value="N-(5'-PHOSPHORIBOSYL)ANTHRANILATE ISOMERASE"/>
    <property type="match status" value="1"/>
</dbReference>
<sequence>MTYRHTRIKVCGFTKEEDVISAIDCGVNAIGIVFYKNSKRSISINQAISIKKEIPPFVDLVALFVNPSRLEVNKVQDAISPDLIQFHGDESPDFCSSFNQKFLKAFRVGAPDLKNSDNLKNACLNYYNAHGWLFDSYSSGYGGSGISFDHKLLKPLFESTQKKRIILSGGINEDNIISILSKIQPYSIDVSSGVEISPGVKSSEKIFRLINLIRMSEKCMPISTI</sequence>
<comment type="catalytic activity">
    <reaction evidence="1 9">
        <text>N-(5-phospho-beta-D-ribosyl)anthranilate = 1-(2-carboxyphenylamino)-1-deoxy-D-ribulose 5-phosphate</text>
        <dbReference type="Rhea" id="RHEA:21540"/>
        <dbReference type="ChEBI" id="CHEBI:18277"/>
        <dbReference type="ChEBI" id="CHEBI:58613"/>
        <dbReference type="EC" id="5.3.1.24"/>
    </reaction>
</comment>
<dbReference type="UniPathway" id="UPA00035">
    <property type="reaction ID" value="UER00042"/>
</dbReference>
<gene>
    <name evidence="9" type="primary">trpF</name>
    <name evidence="11" type="ORF">CDSE_0461</name>
</gene>
<feature type="domain" description="N-(5'phosphoribosyl) anthranilate isomerase (PRAI)" evidence="10">
    <location>
        <begin position="9"/>
        <end position="210"/>
    </location>
</feature>
<comment type="similarity">
    <text evidence="9">Belongs to the TrpF family.</text>
</comment>
<dbReference type="eggNOG" id="COG0135">
    <property type="taxonomic scope" value="Bacteria"/>
</dbReference>
<reference evidence="11 12" key="1">
    <citation type="journal article" date="2013" name="Genome Biol. Evol.">
        <title>Genome evolution and phylogenomic analysis of candidatus kinetoplastibacterium, the betaproteobacterial endosymbionts of strigomonas and angomonas.</title>
        <authorList>
            <person name="Alves J.M."/>
            <person name="Serrano M.G."/>
            <person name="Maia da Silva F."/>
            <person name="Voegtly L.J."/>
            <person name="Matveyev A.V."/>
            <person name="Teixeira M.M."/>
            <person name="Camargo E.P."/>
            <person name="Buck G.A."/>
        </authorList>
    </citation>
    <scope>NUCLEOTIDE SEQUENCE [LARGE SCALE GENOMIC DNA]</scope>
    <source>
        <strain evidence="11 12">TCC079E</strain>
    </source>
</reference>
<dbReference type="OrthoDB" id="9796196at2"/>
<keyword evidence="8 9" id="KW-0413">Isomerase</keyword>
<comment type="pathway">
    <text evidence="2 9">Amino-acid biosynthesis; L-tryptophan biosynthesis; L-tryptophan from chorismate: step 3/5.</text>
</comment>
<dbReference type="KEGG" id="kde:CDSE_0461"/>
<evidence type="ECO:0000256" key="2">
    <source>
        <dbReference type="ARBA" id="ARBA00004664"/>
    </source>
</evidence>
<dbReference type="PANTHER" id="PTHR42894:SF1">
    <property type="entry name" value="N-(5'-PHOSPHORIBOSYL)ANTHRANILATE ISOMERASE"/>
    <property type="match status" value="1"/>
</dbReference>
<evidence type="ECO:0000256" key="4">
    <source>
        <dbReference type="ARBA" id="ARBA00022272"/>
    </source>
</evidence>
<evidence type="ECO:0000256" key="1">
    <source>
        <dbReference type="ARBA" id="ARBA00001164"/>
    </source>
</evidence>
<dbReference type="EC" id="5.3.1.24" evidence="3 9"/>
<dbReference type="PATRIC" id="fig|1208919.3.peg.217"/>
<protein>
    <recommendedName>
        <fullName evidence="4 9">N-(5'-phosphoribosyl)anthranilate isomerase</fullName>
        <shortName evidence="9">PRAI</shortName>
        <ecNumber evidence="3 9">5.3.1.24</ecNumber>
    </recommendedName>
</protein>
<evidence type="ECO:0000259" key="10">
    <source>
        <dbReference type="Pfam" id="PF00697"/>
    </source>
</evidence>
<keyword evidence="5 9" id="KW-0028">Amino-acid biosynthesis</keyword>
<dbReference type="GO" id="GO:0000162">
    <property type="term" value="P:L-tryptophan biosynthetic process"/>
    <property type="evidence" value="ECO:0007669"/>
    <property type="project" value="UniProtKB-UniRule"/>
</dbReference>
<organism evidence="11 12">
    <name type="scientific">Candidatus Kinetoplastidibacterium desouzai TCC079E</name>
    <dbReference type="NCBI Taxonomy" id="1208919"/>
    <lineage>
        <taxon>Bacteria</taxon>
        <taxon>Pseudomonadati</taxon>
        <taxon>Pseudomonadota</taxon>
        <taxon>Betaproteobacteria</taxon>
        <taxon>Candidatus Kinetoplastidibacterium</taxon>
    </lineage>
</organism>
<dbReference type="InterPro" id="IPR001240">
    <property type="entry name" value="PRAI_dom"/>
</dbReference>
<dbReference type="InterPro" id="IPR011060">
    <property type="entry name" value="RibuloseP-bd_barrel"/>
</dbReference>
<dbReference type="AlphaFoldDB" id="M1LU20"/>
<dbReference type="HAMAP" id="MF_00135">
    <property type="entry name" value="PRAI"/>
    <property type="match status" value="1"/>
</dbReference>
<evidence type="ECO:0000256" key="7">
    <source>
        <dbReference type="ARBA" id="ARBA00023141"/>
    </source>
</evidence>
<keyword evidence="7 9" id="KW-0057">Aromatic amino acid biosynthesis</keyword>
<evidence type="ECO:0000256" key="6">
    <source>
        <dbReference type="ARBA" id="ARBA00022822"/>
    </source>
</evidence>
<dbReference type="Pfam" id="PF00697">
    <property type="entry name" value="PRAI"/>
    <property type="match status" value="1"/>
</dbReference>
<evidence type="ECO:0000313" key="11">
    <source>
        <dbReference type="EMBL" id="AGF46779.1"/>
    </source>
</evidence>
<accession>M1LU20</accession>
<dbReference type="CDD" id="cd00405">
    <property type="entry name" value="PRAI"/>
    <property type="match status" value="1"/>
</dbReference>
<dbReference type="RefSeq" id="WP_015396190.1">
    <property type="nucleotide sequence ID" value="NC_020294.1"/>
</dbReference>
<dbReference type="HOGENOM" id="CLU_076364_2_0_4"/>
<dbReference type="SUPFAM" id="SSF51366">
    <property type="entry name" value="Ribulose-phoshate binding barrel"/>
    <property type="match status" value="1"/>
</dbReference>
<dbReference type="EMBL" id="CP003803">
    <property type="protein sequence ID" value="AGF46779.1"/>
    <property type="molecule type" value="Genomic_DNA"/>
</dbReference>
<evidence type="ECO:0000256" key="5">
    <source>
        <dbReference type="ARBA" id="ARBA00022605"/>
    </source>
</evidence>
<dbReference type="InterPro" id="IPR013785">
    <property type="entry name" value="Aldolase_TIM"/>
</dbReference>
<dbReference type="GO" id="GO:0004640">
    <property type="term" value="F:phosphoribosylanthranilate isomerase activity"/>
    <property type="evidence" value="ECO:0007669"/>
    <property type="project" value="UniProtKB-UniRule"/>
</dbReference>
<dbReference type="InterPro" id="IPR044643">
    <property type="entry name" value="TrpF_fam"/>
</dbReference>
<dbReference type="Gene3D" id="3.20.20.70">
    <property type="entry name" value="Aldolase class I"/>
    <property type="match status" value="1"/>
</dbReference>
<evidence type="ECO:0000256" key="8">
    <source>
        <dbReference type="ARBA" id="ARBA00023235"/>
    </source>
</evidence>
<dbReference type="Proteomes" id="UP000011547">
    <property type="component" value="Chromosome"/>
</dbReference>
<keyword evidence="6 9" id="KW-0822">Tryptophan biosynthesis</keyword>
<dbReference type="STRING" id="1208919.CDSE_0461"/>
<dbReference type="NCBIfam" id="NF002298">
    <property type="entry name" value="PRK01222.1-4"/>
    <property type="match status" value="1"/>
</dbReference>
<evidence type="ECO:0000256" key="3">
    <source>
        <dbReference type="ARBA" id="ARBA00012572"/>
    </source>
</evidence>
<name>M1LU20_9PROT</name>